<dbReference type="Gene3D" id="3.40.50.300">
    <property type="entry name" value="P-loop containing nucleotide triphosphate hydrolases"/>
    <property type="match status" value="1"/>
</dbReference>
<reference evidence="6" key="2">
    <citation type="journal article" date="2021" name="Mar. Drugs">
        <title>Genome Reduction and Secondary Metabolism of the Marine Sponge-Associated Cyanobacterium Leptothoe.</title>
        <authorList>
            <person name="Konstantinou D."/>
            <person name="Popin R.V."/>
            <person name="Fewer D.P."/>
            <person name="Sivonen K."/>
            <person name="Gkelis S."/>
        </authorList>
    </citation>
    <scope>NUCLEOTIDE SEQUENCE</scope>
    <source>
        <strain evidence="6">TAU-MAC 1115</strain>
    </source>
</reference>
<feature type="domain" description="G" evidence="5">
    <location>
        <begin position="71"/>
        <end position="200"/>
    </location>
</feature>
<dbReference type="GO" id="GO:0002098">
    <property type="term" value="P:tRNA wobble uridine modification"/>
    <property type="evidence" value="ECO:0007669"/>
    <property type="project" value="TreeGrafter"/>
</dbReference>
<evidence type="ECO:0000259" key="5">
    <source>
        <dbReference type="Pfam" id="PF01926"/>
    </source>
</evidence>
<dbReference type="GO" id="GO:0016020">
    <property type="term" value="C:membrane"/>
    <property type="evidence" value="ECO:0007669"/>
    <property type="project" value="UniProtKB-SubCell"/>
</dbReference>
<name>A0A947DFG9_9CYAN</name>
<comment type="caution">
    <text evidence="6">The sequence shown here is derived from an EMBL/GenBank/DDBJ whole genome shotgun (WGS) entry which is preliminary data.</text>
</comment>
<dbReference type="GO" id="GO:0005525">
    <property type="term" value="F:GTP binding"/>
    <property type="evidence" value="ECO:0007669"/>
    <property type="project" value="InterPro"/>
</dbReference>
<dbReference type="EMBL" id="JADOES010000012">
    <property type="protein sequence ID" value="MBT9315449.1"/>
    <property type="molecule type" value="Genomic_DNA"/>
</dbReference>
<gene>
    <name evidence="6" type="ORF">IXB50_08430</name>
</gene>
<sequence>MTNLSDSSSFADSSAELDQLVAELHYGQAQASLNQVIDNLDLTPREREGLQPEINNLLGFQQKLEHGILHLAVFGMVGRGKSSLLNALVGQPIFITGPLHGVTHSVTSVDWQILDSFEDSPIQRVSLTNKRSKTASGVELIDTPGIDEVGGEQRQLLAERVAQQSDLILFVLAADLTQIEFDALGWLRQVGKPILLVFNKVDQYSPEEQALLLEKIEQRVSPLRILPEDIVLAAASPLKTTVVYADGCRRQQRTRDLPDIQALKLKILDVLEREGKALIALNTLLYTDDIQSKLVARKLEIRQRRADDLIWQTTLTKAVAVAVNPLLLADVLGGVAVDLGLVVSLSKLYGLPMTQQESLMLLQTIAIATGSLSISELLITLGLSSLKGVLGAAGLATGGLSLAPYFSVALTQATVAGVATYAIGQVTRTYLVNGANWGEQGPKAAIAEIVNDLDEASIMARLKHDLRQKLNRN</sequence>
<keyword evidence="4" id="KW-0472">Membrane</keyword>
<keyword evidence="3" id="KW-1133">Transmembrane helix</keyword>
<dbReference type="PANTHER" id="PTHR42714:SF6">
    <property type="entry name" value="TRANSLATION INITIATION FACTOR IF-2"/>
    <property type="match status" value="1"/>
</dbReference>
<dbReference type="InterPro" id="IPR027417">
    <property type="entry name" value="P-loop_NTPase"/>
</dbReference>
<comment type="subcellular location">
    <subcellularLocation>
        <location evidence="1">Membrane</location>
        <topology evidence="1">Multi-pass membrane protein</topology>
    </subcellularLocation>
</comment>
<evidence type="ECO:0000256" key="3">
    <source>
        <dbReference type="ARBA" id="ARBA00022989"/>
    </source>
</evidence>
<dbReference type="InterPro" id="IPR006073">
    <property type="entry name" value="GTP-bd"/>
</dbReference>
<organism evidence="6 7">
    <name type="scientific">Leptothoe spongobia TAU-MAC 1115</name>
    <dbReference type="NCBI Taxonomy" id="1967444"/>
    <lineage>
        <taxon>Bacteria</taxon>
        <taxon>Bacillati</taxon>
        <taxon>Cyanobacteriota</taxon>
        <taxon>Cyanophyceae</taxon>
        <taxon>Nodosilineales</taxon>
        <taxon>Cymatolegaceae</taxon>
        <taxon>Leptothoe</taxon>
        <taxon>Leptothoe spongobia</taxon>
    </lineage>
</organism>
<dbReference type="SUPFAM" id="SSF52540">
    <property type="entry name" value="P-loop containing nucleoside triphosphate hydrolases"/>
    <property type="match status" value="1"/>
</dbReference>
<accession>A0A947DFG9</accession>
<evidence type="ECO:0000313" key="7">
    <source>
        <dbReference type="Proteomes" id="UP000717364"/>
    </source>
</evidence>
<dbReference type="GO" id="GO:0005737">
    <property type="term" value="C:cytoplasm"/>
    <property type="evidence" value="ECO:0007669"/>
    <property type="project" value="TreeGrafter"/>
</dbReference>
<dbReference type="PANTHER" id="PTHR42714">
    <property type="entry name" value="TRNA MODIFICATION GTPASE GTPBP3"/>
    <property type="match status" value="1"/>
</dbReference>
<keyword evidence="2" id="KW-0812">Transmembrane</keyword>
<dbReference type="Pfam" id="PF05128">
    <property type="entry name" value="DUF697"/>
    <property type="match status" value="1"/>
</dbReference>
<dbReference type="Pfam" id="PF01926">
    <property type="entry name" value="MMR_HSR1"/>
    <property type="match status" value="1"/>
</dbReference>
<evidence type="ECO:0000256" key="2">
    <source>
        <dbReference type="ARBA" id="ARBA00022692"/>
    </source>
</evidence>
<evidence type="ECO:0000256" key="4">
    <source>
        <dbReference type="ARBA" id="ARBA00023136"/>
    </source>
</evidence>
<proteinExistence type="predicted"/>
<dbReference type="GO" id="GO:0030488">
    <property type="term" value="P:tRNA methylation"/>
    <property type="evidence" value="ECO:0007669"/>
    <property type="project" value="TreeGrafter"/>
</dbReference>
<protein>
    <submittedName>
        <fullName evidence="6">GTP-binding protein</fullName>
    </submittedName>
</protein>
<dbReference type="CDD" id="cd00880">
    <property type="entry name" value="Era_like"/>
    <property type="match status" value="1"/>
</dbReference>
<evidence type="ECO:0000313" key="6">
    <source>
        <dbReference type="EMBL" id="MBT9315449.1"/>
    </source>
</evidence>
<dbReference type="AlphaFoldDB" id="A0A947DFG9"/>
<evidence type="ECO:0000256" key="1">
    <source>
        <dbReference type="ARBA" id="ARBA00004141"/>
    </source>
</evidence>
<reference evidence="6" key="1">
    <citation type="submission" date="2020-11" db="EMBL/GenBank/DDBJ databases">
        <authorList>
            <person name="Konstantinou D."/>
            <person name="Gkelis S."/>
            <person name="Popin R."/>
            <person name="Fewer D."/>
            <person name="Sivonen K."/>
        </authorList>
    </citation>
    <scope>NUCLEOTIDE SEQUENCE</scope>
    <source>
        <strain evidence="6">TAU-MAC 1115</strain>
    </source>
</reference>
<dbReference type="InterPro" id="IPR021147">
    <property type="entry name" value="DUF697"/>
</dbReference>
<dbReference type="Proteomes" id="UP000717364">
    <property type="component" value="Unassembled WGS sequence"/>
</dbReference>
<keyword evidence="7" id="KW-1185">Reference proteome</keyword>